<name>A0A3M7Q641_BRAPC</name>
<proteinExistence type="predicted"/>
<gene>
    <name evidence="1" type="ORF">BpHYR1_037489</name>
</gene>
<organism evidence="1 2">
    <name type="scientific">Brachionus plicatilis</name>
    <name type="common">Marine rotifer</name>
    <name type="synonym">Brachionus muelleri</name>
    <dbReference type="NCBI Taxonomy" id="10195"/>
    <lineage>
        <taxon>Eukaryota</taxon>
        <taxon>Metazoa</taxon>
        <taxon>Spiralia</taxon>
        <taxon>Gnathifera</taxon>
        <taxon>Rotifera</taxon>
        <taxon>Eurotatoria</taxon>
        <taxon>Monogononta</taxon>
        <taxon>Pseudotrocha</taxon>
        <taxon>Ploima</taxon>
        <taxon>Brachionidae</taxon>
        <taxon>Brachionus</taxon>
    </lineage>
</organism>
<dbReference type="EMBL" id="REGN01007326">
    <property type="protein sequence ID" value="RNA06644.1"/>
    <property type="molecule type" value="Genomic_DNA"/>
</dbReference>
<accession>A0A3M7Q641</accession>
<sequence length="60" mass="7084">MLTSCADKLTDEENQDLKFQIIHLDFKPNAEIYELSARQVRSNTSKKFRSEIREFHISPN</sequence>
<dbReference type="Proteomes" id="UP000276133">
    <property type="component" value="Unassembled WGS sequence"/>
</dbReference>
<dbReference type="AlphaFoldDB" id="A0A3M7Q641"/>
<evidence type="ECO:0000313" key="1">
    <source>
        <dbReference type="EMBL" id="RNA06644.1"/>
    </source>
</evidence>
<protein>
    <submittedName>
        <fullName evidence="1">Uncharacterized protein</fullName>
    </submittedName>
</protein>
<keyword evidence="2" id="KW-1185">Reference proteome</keyword>
<reference evidence="1 2" key="1">
    <citation type="journal article" date="2018" name="Sci. Rep.">
        <title>Genomic signatures of local adaptation to the degree of environmental predictability in rotifers.</title>
        <authorList>
            <person name="Franch-Gras L."/>
            <person name="Hahn C."/>
            <person name="Garcia-Roger E.M."/>
            <person name="Carmona M.J."/>
            <person name="Serra M."/>
            <person name="Gomez A."/>
        </authorList>
    </citation>
    <scope>NUCLEOTIDE SEQUENCE [LARGE SCALE GENOMIC DNA]</scope>
    <source>
        <strain evidence="1">HYR1</strain>
    </source>
</reference>
<comment type="caution">
    <text evidence="1">The sequence shown here is derived from an EMBL/GenBank/DDBJ whole genome shotgun (WGS) entry which is preliminary data.</text>
</comment>
<evidence type="ECO:0000313" key="2">
    <source>
        <dbReference type="Proteomes" id="UP000276133"/>
    </source>
</evidence>